<keyword evidence="6 13" id="KW-0808">Transferase</keyword>
<dbReference type="GO" id="GO:0008412">
    <property type="term" value="F:4-hydroxybenzoate polyprenyltransferase activity"/>
    <property type="evidence" value="ECO:0007669"/>
    <property type="project" value="UniProtKB-EC"/>
</dbReference>
<evidence type="ECO:0000256" key="7">
    <source>
        <dbReference type="ARBA" id="ARBA00022688"/>
    </source>
</evidence>
<dbReference type="CDD" id="cd13959">
    <property type="entry name" value="PT_UbiA_COQ2"/>
    <property type="match status" value="1"/>
</dbReference>
<dbReference type="GO" id="GO:0006744">
    <property type="term" value="P:ubiquinone biosynthetic process"/>
    <property type="evidence" value="ECO:0007669"/>
    <property type="project" value="UniProtKB-KW"/>
</dbReference>
<dbReference type="InterPro" id="IPR006371">
    <property type="entry name" value="Polyprenyltransferase_UbiA-li"/>
</dbReference>
<dbReference type="Proteomes" id="UP000322940">
    <property type="component" value="Unassembled WGS sequence"/>
</dbReference>
<dbReference type="NCBIfam" id="TIGR01475">
    <property type="entry name" value="ubiA_other"/>
    <property type="match status" value="1"/>
</dbReference>
<evidence type="ECO:0000256" key="11">
    <source>
        <dbReference type="ARBA" id="ARBA00034524"/>
    </source>
</evidence>
<dbReference type="Gene3D" id="1.10.357.140">
    <property type="entry name" value="UbiA prenyltransferase"/>
    <property type="match status" value="1"/>
</dbReference>
<dbReference type="EC" id="2.5.1.39" evidence="11"/>
<keyword evidence="10 12" id="KW-0472">Membrane</keyword>
<evidence type="ECO:0000256" key="2">
    <source>
        <dbReference type="ARBA" id="ARBA00004141"/>
    </source>
</evidence>
<dbReference type="PANTHER" id="PTHR11048">
    <property type="entry name" value="PRENYLTRANSFERASES"/>
    <property type="match status" value="1"/>
</dbReference>
<reference evidence="13 14" key="1">
    <citation type="journal article" date="2019" name="Nat. Med.">
        <title>A library of human gut bacterial isolates paired with longitudinal multiomics data enables mechanistic microbiome research.</title>
        <authorList>
            <person name="Poyet M."/>
            <person name="Groussin M."/>
            <person name="Gibbons S.M."/>
            <person name="Avila-Pacheco J."/>
            <person name="Jiang X."/>
            <person name="Kearney S.M."/>
            <person name="Perrotta A.R."/>
            <person name="Berdy B."/>
            <person name="Zhao S."/>
            <person name="Lieberman T.D."/>
            <person name="Swanson P.K."/>
            <person name="Smith M."/>
            <person name="Roesemann S."/>
            <person name="Alexander J.E."/>
            <person name="Rich S.A."/>
            <person name="Livny J."/>
            <person name="Vlamakis H."/>
            <person name="Clish C."/>
            <person name="Bullock K."/>
            <person name="Deik A."/>
            <person name="Scott J."/>
            <person name="Pierce K.A."/>
            <person name="Xavier R.J."/>
            <person name="Alm E.J."/>
        </authorList>
    </citation>
    <scope>NUCLEOTIDE SEQUENCE [LARGE SCALE GENOMIC DNA]</scope>
    <source>
        <strain evidence="13 14">BIOML-A266</strain>
    </source>
</reference>
<feature type="transmembrane region" description="Helical" evidence="12">
    <location>
        <begin position="139"/>
        <end position="161"/>
    </location>
</feature>
<feature type="transmembrane region" description="Helical" evidence="12">
    <location>
        <begin position="93"/>
        <end position="109"/>
    </location>
</feature>
<dbReference type="Gene3D" id="1.20.120.1780">
    <property type="entry name" value="UbiA prenyltransferase"/>
    <property type="match status" value="1"/>
</dbReference>
<dbReference type="InterPro" id="IPR000537">
    <property type="entry name" value="UbiA_prenyltransferase"/>
</dbReference>
<feature type="transmembrane region" description="Helical" evidence="12">
    <location>
        <begin position="241"/>
        <end position="261"/>
    </location>
</feature>
<comment type="similarity">
    <text evidence="3">Belongs to the UbiA prenyltransferase family.</text>
</comment>
<feature type="transmembrane region" description="Helical" evidence="12">
    <location>
        <begin position="115"/>
        <end position="132"/>
    </location>
</feature>
<keyword evidence="5" id="KW-0997">Cell inner membrane</keyword>
<evidence type="ECO:0000256" key="10">
    <source>
        <dbReference type="ARBA" id="ARBA00023136"/>
    </source>
</evidence>
<evidence type="ECO:0000256" key="5">
    <source>
        <dbReference type="ARBA" id="ARBA00022519"/>
    </source>
</evidence>
<feature type="transmembrane region" description="Helical" evidence="12">
    <location>
        <begin position="173"/>
        <end position="193"/>
    </location>
</feature>
<keyword evidence="4" id="KW-1003">Cell membrane</keyword>
<dbReference type="PANTHER" id="PTHR11048:SF28">
    <property type="entry name" value="4-HYDROXYBENZOATE POLYPRENYLTRANSFERASE, MITOCHONDRIAL"/>
    <property type="match status" value="1"/>
</dbReference>
<feature type="transmembrane region" description="Helical" evidence="12">
    <location>
        <begin position="7"/>
        <end position="29"/>
    </location>
</feature>
<comment type="cofactor">
    <cofactor evidence="1">
        <name>Mg(2+)</name>
        <dbReference type="ChEBI" id="CHEBI:18420"/>
    </cofactor>
</comment>
<dbReference type="Pfam" id="PF01040">
    <property type="entry name" value="UbiA"/>
    <property type="match status" value="1"/>
</dbReference>
<evidence type="ECO:0000313" key="13">
    <source>
        <dbReference type="EMBL" id="KAA2379236.1"/>
    </source>
</evidence>
<keyword evidence="9 12" id="KW-1133">Transmembrane helix</keyword>
<feature type="transmembrane region" description="Helical" evidence="12">
    <location>
        <begin position="214"/>
        <end position="235"/>
    </location>
</feature>
<dbReference type="FunFam" id="1.10.357.140:FF:000008">
    <property type="entry name" value="4-hydroxybenzoate octaprenyltransferase"/>
    <property type="match status" value="1"/>
</dbReference>
<evidence type="ECO:0000256" key="6">
    <source>
        <dbReference type="ARBA" id="ARBA00022679"/>
    </source>
</evidence>
<feature type="transmembrane region" description="Helical" evidence="12">
    <location>
        <begin position="268"/>
        <end position="290"/>
    </location>
</feature>
<accession>A0A5B3H0P3</accession>
<evidence type="ECO:0000313" key="14">
    <source>
        <dbReference type="Proteomes" id="UP000322940"/>
    </source>
</evidence>
<dbReference type="InterPro" id="IPR044878">
    <property type="entry name" value="UbiA_sf"/>
</dbReference>
<dbReference type="AlphaFoldDB" id="A0A5B3H0P3"/>
<dbReference type="GO" id="GO:0005886">
    <property type="term" value="C:plasma membrane"/>
    <property type="evidence" value="ECO:0007669"/>
    <property type="project" value="TreeGrafter"/>
</dbReference>
<organism evidence="13 14">
    <name type="scientific">Alistipes onderdonkii</name>
    <dbReference type="NCBI Taxonomy" id="328813"/>
    <lineage>
        <taxon>Bacteria</taxon>
        <taxon>Pseudomonadati</taxon>
        <taxon>Bacteroidota</taxon>
        <taxon>Bacteroidia</taxon>
        <taxon>Bacteroidales</taxon>
        <taxon>Rikenellaceae</taxon>
        <taxon>Alistipes</taxon>
    </lineage>
</organism>
<keyword evidence="8 12" id="KW-0812">Transmembrane</keyword>
<evidence type="ECO:0000256" key="1">
    <source>
        <dbReference type="ARBA" id="ARBA00001946"/>
    </source>
</evidence>
<gene>
    <name evidence="13" type="ORF">F2Y10_06160</name>
</gene>
<comment type="subcellular location">
    <subcellularLocation>
        <location evidence="2">Membrane</location>
        <topology evidence="2">Multi-pass membrane protein</topology>
    </subcellularLocation>
</comment>
<dbReference type="EMBL" id="VVXH01000005">
    <property type="protein sequence ID" value="KAA2379236.1"/>
    <property type="molecule type" value="Genomic_DNA"/>
</dbReference>
<dbReference type="InterPro" id="IPR039653">
    <property type="entry name" value="Prenyltransferase"/>
</dbReference>
<dbReference type="RefSeq" id="WP_130064862.1">
    <property type="nucleotide sequence ID" value="NZ_JADMRE010000001.1"/>
</dbReference>
<comment type="caution">
    <text evidence="13">The sequence shown here is derived from an EMBL/GenBank/DDBJ whole genome shotgun (WGS) entry which is preliminary data.</text>
</comment>
<name>A0A5B3H0P3_9BACT</name>
<evidence type="ECO:0000256" key="9">
    <source>
        <dbReference type="ARBA" id="ARBA00022989"/>
    </source>
</evidence>
<protein>
    <recommendedName>
        <fullName evidence="11">4-hydroxybenzoate polyprenyltransferase</fullName>
        <ecNumber evidence="11">2.5.1.39</ecNumber>
    </recommendedName>
</protein>
<proteinExistence type="inferred from homology"/>
<feature type="transmembrane region" description="Helical" evidence="12">
    <location>
        <begin position="41"/>
        <end position="60"/>
    </location>
</feature>
<dbReference type="FunFam" id="1.20.120.1780:FF:000001">
    <property type="entry name" value="4-hydroxybenzoate octaprenyltransferase"/>
    <property type="match status" value="1"/>
</dbReference>
<evidence type="ECO:0000256" key="3">
    <source>
        <dbReference type="ARBA" id="ARBA00005985"/>
    </source>
</evidence>
<evidence type="ECO:0000256" key="8">
    <source>
        <dbReference type="ARBA" id="ARBA00022692"/>
    </source>
</evidence>
<evidence type="ECO:0000256" key="12">
    <source>
        <dbReference type="SAM" id="Phobius"/>
    </source>
</evidence>
<evidence type="ECO:0000256" key="4">
    <source>
        <dbReference type="ARBA" id="ARBA00022475"/>
    </source>
</evidence>
<sequence>MNAVLKYASLVKFAHTVFAMPFAMVGFVYGLRYAPLHNPRWPYIVLVQVILCMVFARNAAMGFNRWADRRIDAENPRTAGREIPAGKIPARHALWFVTVNALLFILTAATINRLAAILSPVALSVILVYSYCKRFTPLAHLVLGLSLGIAPVGAFIAVAGHVVFDGHVVVEPFILALLVTTWCGGFDIIYALQDAEFDRRHGLHSIPARFSARSALGVSCGLHAVSIAALGWFMTYCPGSVWLWLGAGVFTGLLVLEHLLVTPARQRNIGIAFGTLNGLASLSLAAGVIVDLLK</sequence>
<keyword evidence="7" id="KW-0831">Ubiquinone biosynthesis</keyword>